<sequence length="130" mass="14738">MHNENGNLTSINGILYILNKPRILIYLLCRHAIRPGRGIKARFQNIHKYTGNKLKAVLSFCGNQEFQDPTKVPLPANGNKAIPQLLKLGGVSCDYCEFLSIDKSNVRNHHNQCQARHGRTGEKGWRYVIL</sequence>
<protein>
    <submittedName>
        <fullName evidence="1">Uncharacterized protein</fullName>
    </submittedName>
</protein>
<comment type="caution">
    <text evidence="1">The sequence shown here is derived from an EMBL/GenBank/DDBJ whole genome shotgun (WGS) entry which is preliminary data.</text>
</comment>
<dbReference type="OrthoDB" id="3522001at2759"/>
<dbReference type="AlphaFoldDB" id="A0A8K0RPR5"/>
<name>A0A8K0RPR5_9HYPO</name>
<proteinExistence type="predicted"/>
<organism evidence="1 2">
    <name type="scientific">Fusarium tricinctum</name>
    <dbReference type="NCBI Taxonomy" id="61284"/>
    <lineage>
        <taxon>Eukaryota</taxon>
        <taxon>Fungi</taxon>
        <taxon>Dikarya</taxon>
        <taxon>Ascomycota</taxon>
        <taxon>Pezizomycotina</taxon>
        <taxon>Sordariomycetes</taxon>
        <taxon>Hypocreomycetidae</taxon>
        <taxon>Hypocreales</taxon>
        <taxon>Nectriaceae</taxon>
        <taxon>Fusarium</taxon>
        <taxon>Fusarium tricinctum species complex</taxon>
    </lineage>
</organism>
<gene>
    <name evidence="1" type="ORF">BKA59DRAFT_403250</name>
</gene>
<evidence type="ECO:0000313" key="1">
    <source>
        <dbReference type="EMBL" id="KAH7239546.1"/>
    </source>
</evidence>
<dbReference type="EMBL" id="JAGPXF010000006">
    <property type="protein sequence ID" value="KAH7239546.1"/>
    <property type="molecule type" value="Genomic_DNA"/>
</dbReference>
<dbReference type="Proteomes" id="UP000813427">
    <property type="component" value="Unassembled WGS sequence"/>
</dbReference>
<evidence type="ECO:0000313" key="2">
    <source>
        <dbReference type="Proteomes" id="UP000813427"/>
    </source>
</evidence>
<reference evidence="1" key="1">
    <citation type="journal article" date="2021" name="Nat. Commun.">
        <title>Genetic determinants of endophytism in the Arabidopsis root mycobiome.</title>
        <authorList>
            <person name="Mesny F."/>
            <person name="Miyauchi S."/>
            <person name="Thiergart T."/>
            <person name="Pickel B."/>
            <person name="Atanasova L."/>
            <person name="Karlsson M."/>
            <person name="Huettel B."/>
            <person name="Barry K.W."/>
            <person name="Haridas S."/>
            <person name="Chen C."/>
            <person name="Bauer D."/>
            <person name="Andreopoulos W."/>
            <person name="Pangilinan J."/>
            <person name="LaButti K."/>
            <person name="Riley R."/>
            <person name="Lipzen A."/>
            <person name="Clum A."/>
            <person name="Drula E."/>
            <person name="Henrissat B."/>
            <person name="Kohler A."/>
            <person name="Grigoriev I.V."/>
            <person name="Martin F.M."/>
            <person name="Hacquard S."/>
        </authorList>
    </citation>
    <scope>NUCLEOTIDE SEQUENCE</scope>
    <source>
        <strain evidence="1">MPI-SDFR-AT-0068</strain>
    </source>
</reference>
<keyword evidence="2" id="KW-1185">Reference proteome</keyword>
<accession>A0A8K0RPR5</accession>